<evidence type="ECO:0000256" key="1">
    <source>
        <dbReference type="SAM" id="MobiDB-lite"/>
    </source>
</evidence>
<dbReference type="RefSeq" id="WP_382038600.1">
    <property type="nucleotide sequence ID" value="NZ_JBHSKJ010000004.1"/>
</dbReference>
<name>A0ABV9ZTC3_9ACTN</name>
<dbReference type="SMART" id="SM00860">
    <property type="entry name" value="SMI1_KNR4"/>
    <property type="match status" value="1"/>
</dbReference>
<evidence type="ECO:0000259" key="2">
    <source>
        <dbReference type="SMART" id="SM00860"/>
    </source>
</evidence>
<evidence type="ECO:0000313" key="4">
    <source>
        <dbReference type="Proteomes" id="UP001596222"/>
    </source>
</evidence>
<proteinExistence type="predicted"/>
<dbReference type="EMBL" id="JBHSKJ010000004">
    <property type="protein sequence ID" value="MFC5144625.1"/>
    <property type="molecule type" value="Genomic_DNA"/>
</dbReference>
<dbReference type="Proteomes" id="UP001596222">
    <property type="component" value="Unassembled WGS sequence"/>
</dbReference>
<dbReference type="Pfam" id="PF09346">
    <property type="entry name" value="SMI1_KNR4"/>
    <property type="match status" value="1"/>
</dbReference>
<dbReference type="InterPro" id="IPR037883">
    <property type="entry name" value="Knr4/Smi1-like_sf"/>
</dbReference>
<comment type="caution">
    <text evidence="3">The sequence shown here is derived from an EMBL/GenBank/DDBJ whole genome shotgun (WGS) entry which is preliminary data.</text>
</comment>
<dbReference type="InterPro" id="IPR018958">
    <property type="entry name" value="Knr4/Smi1-like_dom"/>
</dbReference>
<gene>
    <name evidence="3" type="ORF">ACFPP6_08035</name>
</gene>
<reference evidence="4" key="1">
    <citation type="journal article" date="2019" name="Int. J. Syst. Evol. Microbiol.">
        <title>The Global Catalogue of Microorganisms (GCM) 10K type strain sequencing project: providing services to taxonomists for standard genome sequencing and annotation.</title>
        <authorList>
            <consortium name="The Broad Institute Genomics Platform"/>
            <consortium name="The Broad Institute Genome Sequencing Center for Infectious Disease"/>
            <person name="Wu L."/>
            <person name="Ma J."/>
        </authorList>
    </citation>
    <scope>NUCLEOTIDE SEQUENCE [LARGE SCALE GENOMIC DNA]</scope>
    <source>
        <strain evidence="4">CGMCC 4.1641</strain>
    </source>
</reference>
<sequence length="198" mass="21135">MLVLVEGSVPEPWRRLPDPTPEAAPAPSADLELLERTLRGRLPDSIGATDEEVAAAEARLGVTLPDELKLLYRVTRAQWEDWADDYKAAHRVTRAIGCELSSLEYLHSVERGRPSLPLGVPGDESSHHPPPDAAVQGLAGSPGWIVFGGNGGDGLAVDLPPGNAVSLAGTGCRSWRASATEACRPSRPPPTPTWKFCH</sequence>
<feature type="domain" description="Knr4/Smi1-like" evidence="2">
    <location>
        <begin position="47"/>
        <end position="178"/>
    </location>
</feature>
<evidence type="ECO:0000313" key="3">
    <source>
        <dbReference type="EMBL" id="MFC5144625.1"/>
    </source>
</evidence>
<accession>A0ABV9ZTC3</accession>
<organism evidence="3 4">
    <name type="scientific">Streptomyces aureoversilis</name>
    <dbReference type="NCBI Taxonomy" id="67277"/>
    <lineage>
        <taxon>Bacteria</taxon>
        <taxon>Bacillati</taxon>
        <taxon>Actinomycetota</taxon>
        <taxon>Actinomycetes</taxon>
        <taxon>Kitasatosporales</taxon>
        <taxon>Streptomycetaceae</taxon>
        <taxon>Streptomyces</taxon>
    </lineage>
</organism>
<feature type="region of interest" description="Disordered" evidence="1">
    <location>
        <begin position="114"/>
        <end position="134"/>
    </location>
</feature>
<dbReference type="SUPFAM" id="SSF160631">
    <property type="entry name" value="SMI1/KNR4-like"/>
    <property type="match status" value="1"/>
</dbReference>
<keyword evidence="4" id="KW-1185">Reference proteome</keyword>
<protein>
    <submittedName>
        <fullName evidence="3">SMI1/KNR4 family protein</fullName>
    </submittedName>
</protein>